<accession>A0A820SI54</accession>
<feature type="non-terminal residue" evidence="1">
    <location>
        <position position="45"/>
    </location>
</feature>
<protein>
    <submittedName>
        <fullName evidence="1">Uncharacterized protein</fullName>
    </submittedName>
</protein>
<evidence type="ECO:0000313" key="1">
    <source>
        <dbReference type="EMBL" id="CAF4456575.1"/>
    </source>
</evidence>
<reference evidence="1" key="1">
    <citation type="submission" date="2021-02" db="EMBL/GenBank/DDBJ databases">
        <authorList>
            <person name="Nowell W R."/>
        </authorList>
    </citation>
    <scope>NUCLEOTIDE SEQUENCE</scope>
</reference>
<dbReference type="Proteomes" id="UP000663868">
    <property type="component" value="Unassembled WGS sequence"/>
</dbReference>
<dbReference type="AlphaFoldDB" id="A0A820SI54"/>
<gene>
    <name evidence="1" type="ORF">KXQ929_LOCUS54262</name>
</gene>
<proteinExistence type="predicted"/>
<name>A0A820SI54_9BILA</name>
<dbReference type="EMBL" id="CAJOBB010032268">
    <property type="protein sequence ID" value="CAF4456575.1"/>
    <property type="molecule type" value="Genomic_DNA"/>
</dbReference>
<organism evidence="1 2">
    <name type="scientific">Adineta steineri</name>
    <dbReference type="NCBI Taxonomy" id="433720"/>
    <lineage>
        <taxon>Eukaryota</taxon>
        <taxon>Metazoa</taxon>
        <taxon>Spiralia</taxon>
        <taxon>Gnathifera</taxon>
        <taxon>Rotifera</taxon>
        <taxon>Eurotatoria</taxon>
        <taxon>Bdelloidea</taxon>
        <taxon>Adinetida</taxon>
        <taxon>Adinetidae</taxon>
        <taxon>Adineta</taxon>
    </lineage>
</organism>
<comment type="caution">
    <text evidence="1">The sequence shown here is derived from an EMBL/GenBank/DDBJ whole genome shotgun (WGS) entry which is preliminary data.</text>
</comment>
<feature type="non-terminal residue" evidence="1">
    <location>
        <position position="1"/>
    </location>
</feature>
<evidence type="ECO:0000313" key="2">
    <source>
        <dbReference type="Proteomes" id="UP000663868"/>
    </source>
</evidence>
<sequence length="45" mass="5388">AVIEQQMSMTGASMFWLDVLHDCKLDQPLSLPFDRYRLMNEHRTY</sequence>